<accession>A0A1S4BPN3</accession>
<dbReference type="RefSeq" id="XP_016490847.1">
    <property type="nucleotide sequence ID" value="XM_016635361.2"/>
</dbReference>
<evidence type="ECO:0000313" key="2">
    <source>
        <dbReference type="Proteomes" id="UP000790787"/>
    </source>
</evidence>
<dbReference type="InterPro" id="IPR006527">
    <property type="entry name" value="F-box-assoc_dom_typ1"/>
</dbReference>
<dbReference type="InterPro" id="IPR036047">
    <property type="entry name" value="F-box-like_dom_sf"/>
</dbReference>
<dbReference type="SUPFAM" id="SSF81383">
    <property type="entry name" value="F-box domain"/>
    <property type="match status" value="1"/>
</dbReference>
<dbReference type="AlphaFoldDB" id="A0A1S4BPN3"/>
<keyword evidence="2" id="KW-1185">Reference proteome</keyword>
<evidence type="ECO:0000313" key="3">
    <source>
        <dbReference type="RefSeq" id="XP_016490847.1"/>
    </source>
</evidence>
<dbReference type="RefSeq" id="XP_016490847.1">
    <property type="nucleotide sequence ID" value="XM_016635361.1"/>
</dbReference>
<dbReference type="PANTHER" id="PTHR31672">
    <property type="entry name" value="BNACNNG10540D PROTEIN"/>
    <property type="match status" value="1"/>
</dbReference>
<dbReference type="PaxDb" id="4097-A0A1S4BPN3"/>
<reference evidence="2" key="1">
    <citation type="journal article" date="2014" name="Nat. Commun.">
        <title>The tobacco genome sequence and its comparison with those of tomato and potato.</title>
        <authorList>
            <person name="Sierro N."/>
            <person name="Battey J.N."/>
            <person name="Ouadi S."/>
            <person name="Bakaher N."/>
            <person name="Bovet L."/>
            <person name="Willig A."/>
            <person name="Goepfert S."/>
            <person name="Peitsch M.C."/>
            <person name="Ivanov N.V."/>
        </authorList>
    </citation>
    <scope>NUCLEOTIDE SEQUENCE [LARGE SCALE GENOMIC DNA]</scope>
</reference>
<gene>
    <name evidence="3" type="primary">LOC107810570</name>
</gene>
<dbReference type="InterPro" id="IPR050796">
    <property type="entry name" value="SCF_F-box_component"/>
</dbReference>
<dbReference type="Pfam" id="PF00646">
    <property type="entry name" value="F-box"/>
    <property type="match status" value="1"/>
</dbReference>
<name>A0A1S4BPN3_TOBAC</name>
<dbReference type="PROSITE" id="PS50181">
    <property type="entry name" value="FBOX"/>
    <property type="match status" value="1"/>
</dbReference>
<dbReference type="STRING" id="4097.A0A1S4BPN3"/>
<sequence length="380" mass="44004">MEFTGDEYPLTLRQDSILTIPILPAELVTEILSKVRVKPLLRFTCVSKSWLALISGQEFIKSHLNLSANNKDNTHHRLILNFGRYLKQWSLKSLLYESVTEASTLYYPMKIPKRSFRIVGSVNGLICLADSSKDLVLWNPSIRKYKKLPNFKTNFWDVSWFVYGFGYDEFRDDYKVVGCFYYDYSSFDVEVGIYSLKSDSWKSICSLPDGMGFLIELGKFVNGKLHWVNNINDYSYEGCNIISIDLVDEKWETVEQPSYEEGDIDLQLGLFGSDLSIYINNEGKHVSVWVMKEYGVRESWTKMFTIKYADYSYSYAQPFFMSNKGEVVVAFDETFMIYNPNDDSLTPTGIHSDGWQYTEIYVKSLVSPFPTDELMIQESD</sequence>
<dbReference type="GeneID" id="107810570"/>
<dbReference type="PANTHER" id="PTHR31672:SF13">
    <property type="entry name" value="F-BOX PROTEIN CPR30-LIKE"/>
    <property type="match status" value="1"/>
</dbReference>
<dbReference type="OrthoDB" id="591557at2759"/>
<dbReference type="CDD" id="cd22157">
    <property type="entry name" value="F-box_AtFBW1-like"/>
    <property type="match status" value="1"/>
</dbReference>
<dbReference type="Gene3D" id="1.20.1280.50">
    <property type="match status" value="1"/>
</dbReference>
<dbReference type="SMART" id="SM00256">
    <property type="entry name" value="FBOX"/>
    <property type="match status" value="1"/>
</dbReference>
<dbReference type="Proteomes" id="UP000790787">
    <property type="component" value="Chromosome 14"/>
</dbReference>
<reference evidence="3" key="2">
    <citation type="submission" date="2025-08" db="UniProtKB">
        <authorList>
            <consortium name="RefSeq"/>
        </authorList>
    </citation>
    <scope>IDENTIFICATION</scope>
    <source>
        <tissue evidence="3">Leaf</tissue>
    </source>
</reference>
<dbReference type="OMA" id="CNIISID"/>
<dbReference type="InterPro" id="IPR017451">
    <property type="entry name" value="F-box-assoc_interact_dom"/>
</dbReference>
<dbReference type="NCBIfam" id="TIGR01640">
    <property type="entry name" value="F_box_assoc_1"/>
    <property type="match status" value="1"/>
</dbReference>
<dbReference type="Pfam" id="PF07734">
    <property type="entry name" value="FBA_1"/>
    <property type="match status" value="1"/>
</dbReference>
<dbReference type="KEGG" id="nta:107810570"/>
<protein>
    <submittedName>
        <fullName evidence="3">F-box/kelch-repeat protein At3g23880-like</fullName>
    </submittedName>
</protein>
<feature type="domain" description="F-box" evidence="1">
    <location>
        <begin position="17"/>
        <end position="63"/>
    </location>
</feature>
<evidence type="ECO:0000259" key="1">
    <source>
        <dbReference type="PROSITE" id="PS50181"/>
    </source>
</evidence>
<proteinExistence type="predicted"/>
<organism evidence="2 3">
    <name type="scientific">Nicotiana tabacum</name>
    <name type="common">Common tobacco</name>
    <dbReference type="NCBI Taxonomy" id="4097"/>
    <lineage>
        <taxon>Eukaryota</taxon>
        <taxon>Viridiplantae</taxon>
        <taxon>Streptophyta</taxon>
        <taxon>Embryophyta</taxon>
        <taxon>Tracheophyta</taxon>
        <taxon>Spermatophyta</taxon>
        <taxon>Magnoliopsida</taxon>
        <taxon>eudicotyledons</taxon>
        <taxon>Gunneridae</taxon>
        <taxon>Pentapetalae</taxon>
        <taxon>asterids</taxon>
        <taxon>lamiids</taxon>
        <taxon>Solanales</taxon>
        <taxon>Solanaceae</taxon>
        <taxon>Nicotianoideae</taxon>
        <taxon>Nicotianeae</taxon>
        <taxon>Nicotiana</taxon>
    </lineage>
</organism>
<dbReference type="InterPro" id="IPR001810">
    <property type="entry name" value="F-box_dom"/>
</dbReference>